<feature type="compositionally biased region" description="Acidic residues" evidence="1">
    <location>
        <begin position="36"/>
        <end position="45"/>
    </location>
</feature>
<feature type="chain" id="PRO_5029759561" evidence="2">
    <location>
        <begin position="24"/>
        <end position="154"/>
    </location>
</feature>
<dbReference type="OrthoDB" id="1869436at2759"/>
<evidence type="ECO:0000313" key="3">
    <source>
        <dbReference type="EMBL" id="KAF5193946.1"/>
    </source>
</evidence>
<gene>
    <name evidence="3" type="ORF">FRX31_016467</name>
</gene>
<dbReference type="EMBL" id="JABWDY010019413">
    <property type="protein sequence ID" value="KAF5193946.1"/>
    <property type="molecule type" value="Genomic_DNA"/>
</dbReference>
<keyword evidence="2" id="KW-0732">Signal</keyword>
<feature type="region of interest" description="Disordered" evidence="1">
    <location>
        <begin position="31"/>
        <end position="60"/>
    </location>
</feature>
<organism evidence="3 4">
    <name type="scientific">Thalictrum thalictroides</name>
    <name type="common">Rue-anemone</name>
    <name type="synonym">Anemone thalictroides</name>
    <dbReference type="NCBI Taxonomy" id="46969"/>
    <lineage>
        <taxon>Eukaryota</taxon>
        <taxon>Viridiplantae</taxon>
        <taxon>Streptophyta</taxon>
        <taxon>Embryophyta</taxon>
        <taxon>Tracheophyta</taxon>
        <taxon>Spermatophyta</taxon>
        <taxon>Magnoliopsida</taxon>
        <taxon>Ranunculales</taxon>
        <taxon>Ranunculaceae</taxon>
        <taxon>Thalictroideae</taxon>
        <taxon>Thalictrum</taxon>
    </lineage>
</organism>
<sequence>MCDAHAHFVIRLLLIFNVYGIYSGSSCAMDLQENSTSDDTEDSETEPPLPRKEKKGRSATMCPKLISAKQSARRKQKMYNHRINKKEYAGLAEELLISAKQSARRKQKMYNHRINKKEYAGLAEELDVLNERVMEGSINTEGKKRCTYDGIKHP</sequence>
<evidence type="ECO:0000313" key="4">
    <source>
        <dbReference type="Proteomes" id="UP000554482"/>
    </source>
</evidence>
<reference evidence="3 4" key="1">
    <citation type="submission" date="2020-06" db="EMBL/GenBank/DDBJ databases">
        <title>Transcriptomic and genomic resources for Thalictrum thalictroides and T. hernandezii: Facilitating candidate gene discovery in an emerging model plant lineage.</title>
        <authorList>
            <person name="Arias T."/>
            <person name="Riano-Pachon D.M."/>
            <person name="Di Stilio V.S."/>
        </authorList>
    </citation>
    <scope>NUCLEOTIDE SEQUENCE [LARGE SCALE GENOMIC DNA]</scope>
    <source>
        <strain evidence="4">cv. WT478/WT964</strain>
        <tissue evidence="3">Leaves</tissue>
    </source>
</reference>
<keyword evidence="4" id="KW-1185">Reference proteome</keyword>
<accession>A0A7J6W919</accession>
<evidence type="ECO:0000256" key="2">
    <source>
        <dbReference type="SAM" id="SignalP"/>
    </source>
</evidence>
<dbReference type="AlphaFoldDB" id="A0A7J6W919"/>
<protein>
    <submittedName>
        <fullName evidence="3">Uncharacterized protein</fullName>
    </submittedName>
</protein>
<proteinExistence type="predicted"/>
<comment type="caution">
    <text evidence="3">The sequence shown here is derived from an EMBL/GenBank/DDBJ whole genome shotgun (WGS) entry which is preliminary data.</text>
</comment>
<name>A0A7J6W919_THATH</name>
<dbReference type="Proteomes" id="UP000554482">
    <property type="component" value="Unassembled WGS sequence"/>
</dbReference>
<feature type="signal peptide" evidence="2">
    <location>
        <begin position="1"/>
        <end position="23"/>
    </location>
</feature>
<evidence type="ECO:0000256" key="1">
    <source>
        <dbReference type="SAM" id="MobiDB-lite"/>
    </source>
</evidence>